<dbReference type="InterPro" id="IPR013325">
    <property type="entry name" value="RNA_pol_sigma_r2"/>
</dbReference>
<dbReference type="GO" id="GO:0006352">
    <property type="term" value="P:DNA-templated transcription initiation"/>
    <property type="evidence" value="ECO:0007669"/>
    <property type="project" value="InterPro"/>
</dbReference>
<dbReference type="RefSeq" id="WP_014763158.1">
    <property type="nucleotide sequence ID" value="NC_018000.1"/>
</dbReference>
<keyword evidence="3" id="KW-0731">Sigma factor</keyword>
<evidence type="ECO:0000313" key="8">
    <source>
        <dbReference type="Proteomes" id="UP000006180"/>
    </source>
</evidence>
<reference evidence="7 8" key="1">
    <citation type="journal article" date="2012" name="J. Bacteriol.">
        <title>Complete genome sequence of the broad-host-range strain Sinorhizobium fredii USDA257.</title>
        <authorList>
            <person name="Schuldes J."/>
            <person name="Rodriguez Orbegoso M."/>
            <person name="Schmeisser C."/>
            <person name="Krishnan H.B."/>
            <person name="Daniel R."/>
            <person name="Streit W.R."/>
        </authorList>
    </citation>
    <scope>NUCLEOTIDE SEQUENCE [LARGE SCALE GENOMIC DNA]</scope>
    <source>
        <strain evidence="7 8">USDA 257</strain>
    </source>
</reference>
<evidence type="ECO:0000259" key="6">
    <source>
        <dbReference type="Pfam" id="PF08281"/>
    </source>
</evidence>
<dbReference type="CDD" id="cd06171">
    <property type="entry name" value="Sigma70_r4"/>
    <property type="match status" value="1"/>
</dbReference>
<dbReference type="SUPFAM" id="SSF88946">
    <property type="entry name" value="Sigma2 domain of RNA polymerase sigma factors"/>
    <property type="match status" value="1"/>
</dbReference>
<dbReference type="Pfam" id="PF08281">
    <property type="entry name" value="Sigma70_r4_2"/>
    <property type="match status" value="1"/>
</dbReference>
<dbReference type="GO" id="GO:0016987">
    <property type="term" value="F:sigma factor activity"/>
    <property type="evidence" value="ECO:0007669"/>
    <property type="project" value="UniProtKB-KW"/>
</dbReference>
<evidence type="ECO:0000256" key="4">
    <source>
        <dbReference type="ARBA" id="ARBA00023163"/>
    </source>
</evidence>
<organism evidence="7 8">
    <name type="scientific">Sinorhizobium fredii (strain USDA 257)</name>
    <dbReference type="NCBI Taxonomy" id="1185652"/>
    <lineage>
        <taxon>Bacteria</taxon>
        <taxon>Pseudomonadati</taxon>
        <taxon>Pseudomonadota</taxon>
        <taxon>Alphaproteobacteria</taxon>
        <taxon>Hyphomicrobiales</taxon>
        <taxon>Rhizobiaceae</taxon>
        <taxon>Sinorhizobium/Ensifer group</taxon>
        <taxon>Sinorhizobium</taxon>
    </lineage>
</organism>
<dbReference type="InterPro" id="IPR014284">
    <property type="entry name" value="RNA_pol_sigma-70_dom"/>
</dbReference>
<dbReference type="GO" id="GO:0003677">
    <property type="term" value="F:DNA binding"/>
    <property type="evidence" value="ECO:0007669"/>
    <property type="project" value="InterPro"/>
</dbReference>
<dbReference type="AlphaFoldDB" id="I3X534"/>
<dbReference type="Proteomes" id="UP000006180">
    <property type="component" value="Chromosome"/>
</dbReference>
<accession>I3X534</accession>
<dbReference type="PATRIC" id="fig|1185652.3.peg.2499"/>
<dbReference type="Pfam" id="PF04542">
    <property type="entry name" value="Sigma70_r2"/>
    <property type="match status" value="1"/>
</dbReference>
<name>I3X534_SINF2</name>
<feature type="domain" description="RNA polymerase sigma factor 70 region 4 type 2" evidence="6">
    <location>
        <begin position="140"/>
        <end position="191"/>
    </location>
</feature>
<dbReference type="EMBL" id="CP003563">
    <property type="protein sequence ID" value="AFL50990.1"/>
    <property type="molecule type" value="Genomic_DNA"/>
</dbReference>
<evidence type="ECO:0000256" key="2">
    <source>
        <dbReference type="ARBA" id="ARBA00023015"/>
    </source>
</evidence>
<dbReference type="InterPro" id="IPR036388">
    <property type="entry name" value="WH-like_DNA-bd_sf"/>
</dbReference>
<keyword evidence="2" id="KW-0805">Transcription regulation</keyword>
<evidence type="ECO:0000256" key="3">
    <source>
        <dbReference type="ARBA" id="ARBA00023082"/>
    </source>
</evidence>
<dbReference type="PANTHER" id="PTHR43133">
    <property type="entry name" value="RNA POLYMERASE ECF-TYPE SIGMA FACTO"/>
    <property type="match status" value="1"/>
</dbReference>
<dbReference type="InterPro" id="IPR013324">
    <property type="entry name" value="RNA_pol_sigma_r3/r4-like"/>
</dbReference>
<dbReference type="eggNOG" id="COG1595">
    <property type="taxonomic scope" value="Bacteria"/>
</dbReference>
<evidence type="ECO:0000256" key="1">
    <source>
        <dbReference type="ARBA" id="ARBA00010641"/>
    </source>
</evidence>
<dbReference type="STRING" id="1185652.USDA257_c24140"/>
<feature type="domain" description="RNA polymerase sigma-70 region 2" evidence="5">
    <location>
        <begin position="48"/>
        <end position="109"/>
    </location>
</feature>
<protein>
    <submittedName>
        <fullName evidence="7">RNA polymerase, sigma-24 subunit, ECF subfamily</fullName>
    </submittedName>
</protein>
<dbReference type="Gene3D" id="1.10.10.10">
    <property type="entry name" value="Winged helix-like DNA-binding domain superfamily/Winged helix DNA-binding domain"/>
    <property type="match status" value="1"/>
</dbReference>
<dbReference type="InterPro" id="IPR007627">
    <property type="entry name" value="RNA_pol_sigma70_r2"/>
</dbReference>
<sequence>MRDAGFPVTSVVDFECLRRRLTSLDTRETGNFDVIEVDQFGKRLVVFLPNLRRFANSLCRSRDLADDLVQATCERALANAGRFEPGTRFDAWMFRILRNLWIDHIRKQRTAGPHEGIEQRQELVGASGERDVEARLTLNSVAQAITDLPDDQREVILLVCVEDLSYREAADVLGIPIGTVMSRLARARKNLAEAAGITPGLSRSPITKGENKNDQMRVCRRNAHGLCRRRT</sequence>
<keyword evidence="4" id="KW-0804">Transcription</keyword>
<dbReference type="NCBIfam" id="TIGR02937">
    <property type="entry name" value="sigma70-ECF"/>
    <property type="match status" value="1"/>
</dbReference>
<dbReference type="SUPFAM" id="SSF88659">
    <property type="entry name" value="Sigma3 and sigma4 domains of RNA polymerase sigma factors"/>
    <property type="match status" value="1"/>
</dbReference>
<dbReference type="InterPro" id="IPR013249">
    <property type="entry name" value="RNA_pol_sigma70_r4_t2"/>
</dbReference>
<dbReference type="InterPro" id="IPR039425">
    <property type="entry name" value="RNA_pol_sigma-70-like"/>
</dbReference>
<dbReference type="HOGENOM" id="CLU_047691_1_4_5"/>
<proteinExistence type="inferred from homology"/>
<gene>
    <name evidence="7" type="ORF">USDA257_c24140</name>
</gene>
<evidence type="ECO:0000259" key="5">
    <source>
        <dbReference type="Pfam" id="PF04542"/>
    </source>
</evidence>
<dbReference type="Gene3D" id="1.10.1740.10">
    <property type="match status" value="1"/>
</dbReference>
<dbReference type="PANTHER" id="PTHR43133:SF25">
    <property type="entry name" value="RNA POLYMERASE SIGMA FACTOR RFAY-RELATED"/>
    <property type="match status" value="1"/>
</dbReference>
<evidence type="ECO:0000313" key="7">
    <source>
        <dbReference type="EMBL" id="AFL50990.1"/>
    </source>
</evidence>
<dbReference type="KEGG" id="sfd:USDA257_c24140"/>
<comment type="similarity">
    <text evidence="1">Belongs to the sigma-70 factor family. ECF subfamily.</text>
</comment>